<dbReference type="SMART" id="SM00360">
    <property type="entry name" value="RRM"/>
    <property type="match status" value="1"/>
</dbReference>
<protein>
    <submittedName>
        <fullName evidence="4">Peptidylprolyl cistrans isomerase E putative</fullName>
    </submittedName>
</protein>
<dbReference type="CDD" id="cd12347">
    <property type="entry name" value="RRM_PPIE"/>
    <property type="match status" value="1"/>
</dbReference>
<keyword evidence="4" id="KW-0413">Isomerase</keyword>
<dbReference type="AlphaFoldDB" id="F0WHN5"/>
<evidence type="ECO:0000256" key="1">
    <source>
        <dbReference type="ARBA" id="ARBA00022884"/>
    </source>
</evidence>
<dbReference type="GO" id="GO:0016853">
    <property type="term" value="F:isomerase activity"/>
    <property type="evidence" value="ECO:0007669"/>
    <property type="project" value="UniProtKB-KW"/>
</dbReference>
<gene>
    <name evidence="4" type="primary">AlNc14C102G6072</name>
    <name evidence="4" type="ORF">ALNC14_068710</name>
</gene>
<proteinExistence type="predicted"/>
<dbReference type="GO" id="GO:0003723">
    <property type="term" value="F:RNA binding"/>
    <property type="evidence" value="ECO:0007669"/>
    <property type="project" value="UniProtKB-UniRule"/>
</dbReference>
<reference evidence="4" key="1">
    <citation type="journal article" date="2011" name="PLoS Biol.">
        <title>Gene gain and loss during evolution of obligate parasitism in the white rust pathogen of Arabidopsis thaliana.</title>
        <authorList>
            <person name="Kemen E."/>
            <person name="Gardiner A."/>
            <person name="Schultz-Larsen T."/>
            <person name="Kemen A.C."/>
            <person name="Balmuth A.L."/>
            <person name="Robert-Seilaniantz A."/>
            <person name="Bailey K."/>
            <person name="Holub E."/>
            <person name="Studholme D.J."/>
            <person name="Maclean D."/>
            <person name="Jones J.D."/>
        </authorList>
    </citation>
    <scope>NUCLEOTIDE SEQUENCE</scope>
</reference>
<dbReference type="HOGENOM" id="CLU_012062_28_12_1"/>
<organism evidence="4">
    <name type="scientific">Albugo laibachii Nc14</name>
    <dbReference type="NCBI Taxonomy" id="890382"/>
    <lineage>
        <taxon>Eukaryota</taxon>
        <taxon>Sar</taxon>
        <taxon>Stramenopiles</taxon>
        <taxon>Oomycota</taxon>
        <taxon>Peronosporomycetes</taxon>
        <taxon>Albuginales</taxon>
        <taxon>Albuginaceae</taxon>
        <taxon>Albugo</taxon>
    </lineage>
</organism>
<sequence>MGSRANKKCLYVGGLTRQVTEQVLHAAFVPFGPIKEIQIPSDTEVGASRGFGFVEYEEEDDANDAMDNMDESEMFGQTLRVCVAKANRAELGSEKPGALLLFTAVDDISLTEVFSLPVWAEVDVEQAEITPSAENGSK</sequence>
<dbReference type="PROSITE" id="PS50102">
    <property type="entry name" value="RRM"/>
    <property type="match status" value="1"/>
</dbReference>
<dbReference type="PANTHER" id="PTHR48037">
    <property type="entry name" value="ATPASE E1"/>
    <property type="match status" value="1"/>
</dbReference>
<dbReference type="SUPFAM" id="SSF54928">
    <property type="entry name" value="RNA-binding domain, RBD"/>
    <property type="match status" value="1"/>
</dbReference>
<evidence type="ECO:0000256" key="2">
    <source>
        <dbReference type="PROSITE-ProRule" id="PRU00176"/>
    </source>
</evidence>
<dbReference type="InterPro" id="IPR034168">
    <property type="entry name" value="PPIE_RRM"/>
</dbReference>
<dbReference type="Gene3D" id="3.30.70.330">
    <property type="match status" value="1"/>
</dbReference>
<dbReference type="InterPro" id="IPR000504">
    <property type="entry name" value="RRM_dom"/>
</dbReference>
<reference evidence="4" key="2">
    <citation type="submission" date="2011-02" db="EMBL/GenBank/DDBJ databases">
        <authorList>
            <person name="MacLean D."/>
        </authorList>
    </citation>
    <scope>NUCLEOTIDE SEQUENCE</scope>
</reference>
<dbReference type="InterPro" id="IPR035979">
    <property type="entry name" value="RBD_domain_sf"/>
</dbReference>
<name>F0WHN5_9STRA</name>
<accession>F0WHN5</accession>
<dbReference type="InterPro" id="IPR012677">
    <property type="entry name" value="Nucleotide-bd_a/b_plait_sf"/>
</dbReference>
<feature type="domain" description="RRM" evidence="3">
    <location>
        <begin position="8"/>
        <end position="86"/>
    </location>
</feature>
<evidence type="ECO:0000313" key="4">
    <source>
        <dbReference type="EMBL" id="CCA20728.1"/>
    </source>
</evidence>
<keyword evidence="1 2" id="KW-0694">RNA-binding</keyword>
<evidence type="ECO:0000259" key="3">
    <source>
        <dbReference type="PROSITE" id="PS50102"/>
    </source>
</evidence>
<dbReference type="PANTHER" id="PTHR48037:SF1">
    <property type="entry name" value="RRM DOMAIN-CONTAINING PROTEIN"/>
    <property type="match status" value="1"/>
</dbReference>
<dbReference type="EMBL" id="FR824147">
    <property type="protein sequence ID" value="CCA20728.1"/>
    <property type="molecule type" value="Genomic_DNA"/>
</dbReference>
<dbReference type="Pfam" id="PF00076">
    <property type="entry name" value="RRM_1"/>
    <property type="match status" value="1"/>
</dbReference>